<evidence type="ECO:0000256" key="2">
    <source>
        <dbReference type="PIRSR" id="PIRSR617821-1"/>
    </source>
</evidence>
<dbReference type="InterPro" id="IPR038460">
    <property type="entry name" value="AcetylCoA_hyd_C_sf"/>
</dbReference>
<dbReference type="Gene3D" id="3.40.1080.20">
    <property type="entry name" value="Acetyl-CoA hydrolase/transferase C-terminal domain"/>
    <property type="match status" value="1"/>
</dbReference>
<dbReference type="EC" id="2.8.3.-" evidence="6"/>
<dbReference type="PANTHER" id="PTHR43609">
    <property type="entry name" value="ACETYL-COA HYDROLASE"/>
    <property type="match status" value="1"/>
</dbReference>
<dbReference type="InterPro" id="IPR017821">
    <property type="entry name" value="Succinate_CoA_transferase"/>
</dbReference>
<feature type="active site" description="5-glutamyl coenzyme A thioester intermediate" evidence="2">
    <location>
        <position position="286"/>
    </location>
</feature>
<dbReference type="OrthoDB" id="9801795at2"/>
<sequence length="499" mass="54250">MSGAFPILSAAEAAELIDHGMLVAMSGFTPAGAAKAVPRAIADRAKILHEAGQPFRIRVLTGASTGKSLDDALAEADAVSWRAPYQSSRPLRQRINKGEVEFVDMHLSHLPQSVLFGHFGDIDVAVIEATDVTEDGKVYLSTSVGASPTFLMKAKKVIIELNRGQSKEIGKMADVVVPDTPPHRKSLALDHPLQRIGTRYAQVDPSKIVGIVENDQPDELGGFTASDELSSAIAGYVVQFLTEELAAGRIPKEFLPMQSGVGNVANAVTEGIGASTEIPDFYMYTEVLQPAPFRLLKSGRMKGASSCGLTLLPEQIQEISEDIEFYRDRIVLRPQEISNNPAIVRQLGIIAMNTALEVDFYGHVNSTHVCGQNIMNGIGGSGDFARNAYLSIFVCPSTAKDGKISTIVPMCSHVDHNEHSVEVIVTEQGLADLRGVAPAQRARLIIDNCAHPMYRDMLHRYIEKCKPGHIYHDLERCFDMHRNLMRHGDMLAGETSSVA</sequence>
<dbReference type="Pfam" id="PF02550">
    <property type="entry name" value="AcetylCoA_hydro"/>
    <property type="match status" value="1"/>
</dbReference>
<dbReference type="SUPFAM" id="SSF100950">
    <property type="entry name" value="NagB/RpiA/CoA transferase-like"/>
    <property type="match status" value="2"/>
</dbReference>
<feature type="binding site" evidence="3">
    <location>
        <position position="376"/>
    </location>
    <ligand>
        <name>CoA</name>
        <dbReference type="ChEBI" id="CHEBI:57287"/>
    </ligand>
</feature>
<feature type="binding site" evidence="3">
    <location>
        <position position="400"/>
    </location>
    <ligand>
        <name>CoA</name>
        <dbReference type="ChEBI" id="CHEBI:57287"/>
    </ligand>
</feature>
<evidence type="ECO:0000313" key="6">
    <source>
        <dbReference type="EMBL" id="TWT70157.1"/>
    </source>
</evidence>
<dbReference type="Pfam" id="PF13336">
    <property type="entry name" value="AcetylCoA_hyd_C"/>
    <property type="match status" value="1"/>
</dbReference>
<dbReference type="FunFam" id="3.40.1080.20:FF:000001">
    <property type="entry name" value="Acetyl-CoA hydrolase Ach1"/>
    <property type="match status" value="1"/>
</dbReference>
<dbReference type="GO" id="GO:0003986">
    <property type="term" value="F:acetyl-CoA hydrolase activity"/>
    <property type="evidence" value="ECO:0007669"/>
    <property type="project" value="TreeGrafter"/>
</dbReference>
<name>A0A5C5Y3E1_9PLAN</name>
<dbReference type="Gene3D" id="3.40.1080.10">
    <property type="entry name" value="Glutaconate Coenzyme A-transferase"/>
    <property type="match status" value="1"/>
</dbReference>
<dbReference type="Proteomes" id="UP000317238">
    <property type="component" value="Unassembled WGS sequence"/>
</dbReference>
<dbReference type="PANTHER" id="PTHR43609:SF1">
    <property type="entry name" value="ACETYL-COA HYDROLASE"/>
    <property type="match status" value="1"/>
</dbReference>
<dbReference type="InterPro" id="IPR026888">
    <property type="entry name" value="AcetylCoA_hyd_C"/>
</dbReference>
<feature type="binding site" evidence="3">
    <location>
        <begin position="260"/>
        <end position="264"/>
    </location>
    <ligand>
        <name>CoA</name>
        <dbReference type="ChEBI" id="CHEBI:57287"/>
    </ligand>
</feature>
<evidence type="ECO:0000256" key="3">
    <source>
        <dbReference type="PIRSR" id="PIRSR617821-2"/>
    </source>
</evidence>
<feature type="binding site" evidence="3">
    <location>
        <position position="380"/>
    </location>
    <ligand>
        <name>CoA</name>
        <dbReference type="ChEBI" id="CHEBI:57287"/>
    </ligand>
</feature>
<evidence type="ECO:0000259" key="4">
    <source>
        <dbReference type="Pfam" id="PF02550"/>
    </source>
</evidence>
<dbReference type="EMBL" id="SJPL01000001">
    <property type="protein sequence ID" value="TWT70157.1"/>
    <property type="molecule type" value="Genomic_DNA"/>
</dbReference>
<dbReference type="InterPro" id="IPR037171">
    <property type="entry name" value="NagB/RpiA_transferase-like"/>
</dbReference>
<dbReference type="GO" id="GO:0006083">
    <property type="term" value="P:acetate metabolic process"/>
    <property type="evidence" value="ECO:0007669"/>
    <property type="project" value="InterPro"/>
</dbReference>
<dbReference type="GO" id="GO:0006084">
    <property type="term" value="P:acetyl-CoA metabolic process"/>
    <property type="evidence" value="ECO:0007669"/>
    <property type="project" value="InterPro"/>
</dbReference>
<comment type="caution">
    <text evidence="6">The sequence shown here is derived from an EMBL/GenBank/DDBJ whole genome shotgun (WGS) entry which is preliminary data.</text>
</comment>
<dbReference type="AlphaFoldDB" id="A0A5C5Y3E1"/>
<organism evidence="6 7">
    <name type="scientific">Crateriforma conspicua</name>
    <dbReference type="NCBI Taxonomy" id="2527996"/>
    <lineage>
        <taxon>Bacteria</taxon>
        <taxon>Pseudomonadati</taxon>
        <taxon>Planctomycetota</taxon>
        <taxon>Planctomycetia</taxon>
        <taxon>Planctomycetales</taxon>
        <taxon>Planctomycetaceae</taxon>
        <taxon>Crateriforma</taxon>
    </lineage>
</organism>
<dbReference type="InterPro" id="IPR046433">
    <property type="entry name" value="ActCoA_hydro"/>
</dbReference>
<gene>
    <name evidence="6" type="primary">scpC</name>
    <name evidence="6" type="ORF">Pan14r_24570</name>
</gene>
<reference evidence="6 7" key="1">
    <citation type="submission" date="2019-02" db="EMBL/GenBank/DDBJ databases">
        <title>Deep-cultivation of Planctomycetes and their phenomic and genomic characterization uncovers novel biology.</title>
        <authorList>
            <person name="Wiegand S."/>
            <person name="Jogler M."/>
            <person name="Boedeker C."/>
            <person name="Pinto D."/>
            <person name="Vollmers J."/>
            <person name="Rivas-Marin E."/>
            <person name="Kohn T."/>
            <person name="Peeters S.H."/>
            <person name="Heuer A."/>
            <person name="Rast P."/>
            <person name="Oberbeckmann S."/>
            <person name="Bunk B."/>
            <person name="Jeske O."/>
            <person name="Meyerdierks A."/>
            <person name="Storesund J.E."/>
            <person name="Kallscheuer N."/>
            <person name="Luecker S."/>
            <person name="Lage O.M."/>
            <person name="Pohl T."/>
            <person name="Merkel B.J."/>
            <person name="Hornburger P."/>
            <person name="Mueller R.-W."/>
            <person name="Bruemmer F."/>
            <person name="Labrenz M."/>
            <person name="Spormann A.M."/>
            <person name="Op Den Camp H."/>
            <person name="Overmann J."/>
            <person name="Amann R."/>
            <person name="Jetten M.S.M."/>
            <person name="Mascher T."/>
            <person name="Medema M.H."/>
            <person name="Devos D.P."/>
            <person name="Kaster A.-K."/>
            <person name="Ovreas L."/>
            <person name="Rohde M."/>
            <person name="Galperin M.Y."/>
            <person name="Jogler C."/>
        </authorList>
    </citation>
    <scope>NUCLEOTIDE SEQUENCE [LARGE SCALE GENOMIC DNA]</scope>
    <source>
        <strain evidence="6 7">Pan14r</strain>
    </source>
</reference>
<proteinExistence type="inferred from homology"/>
<evidence type="ECO:0000256" key="1">
    <source>
        <dbReference type="ARBA" id="ARBA00009632"/>
    </source>
</evidence>
<comment type="similarity">
    <text evidence="1">Belongs to the acetyl-CoA hydrolase/transferase family.</text>
</comment>
<dbReference type="NCBIfam" id="TIGR03458">
    <property type="entry name" value="YgfH_subfam"/>
    <property type="match status" value="1"/>
</dbReference>
<keyword evidence="6" id="KW-0808">Transferase</keyword>
<evidence type="ECO:0000313" key="7">
    <source>
        <dbReference type="Proteomes" id="UP000317238"/>
    </source>
</evidence>
<evidence type="ECO:0000259" key="5">
    <source>
        <dbReference type="Pfam" id="PF13336"/>
    </source>
</evidence>
<keyword evidence="7" id="KW-1185">Reference proteome</keyword>
<protein>
    <submittedName>
        <fullName evidence="6">Propionyl-CoA:succinate CoA transferase</fullName>
        <ecNumber evidence="6">2.8.3.-</ecNumber>
    </submittedName>
</protein>
<feature type="domain" description="Acetyl-CoA hydrolase/transferase N-terminal" evidence="4">
    <location>
        <begin position="9"/>
        <end position="213"/>
    </location>
</feature>
<dbReference type="InterPro" id="IPR003702">
    <property type="entry name" value="ActCoA_hydro_N"/>
</dbReference>
<accession>A0A5C5Y3E1</accession>
<dbReference type="RefSeq" id="WP_146440624.1">
    <property type="nucleotide sequence ID" value="NZ_SJPL01000001.1"/>
</dbReference>
<feature type="domain" description="Acetyl-CoA hydrolase/transferase C-terminal" evidence="5">
    <location>
        <begin position="327"/>
        <end position="461"/>
    </location>
</feature>
<dbReference type="GO" id="GO:0008775">
    <property type="term" value="F:acetate CoA-transferase activity"/>
    <property type="evidence" value="ECO:0007669"/>
    <property type="project" value="InterPro"/>
</dbReference>